<dbReference type="Proteomes" id="UP000224563">
    <property type="component" value="Unassembled WGS sequence"/>
</dbReference>
<evidence type="ECO:0000256" key="2">
    <source>
        <dbReference type="ARBA" id="ARBA00009773"/>
    </source>
</evidence>
<keyword evidence="4" id="KW-1003">Cell membrane</keyword>
<dbReference type="PANTHER" id="PTHR21716:SF53">
    <property type="entry name" value="PERMEASE PERM-RELATED"/>
    <property type="match status" value="1"/>
</dbReference>
<evidence type="ECO:0000256" key="6">
    <source>
        <dbReference type="ARBA" id="ARBA00022989"/>
    </source>
</evidence>
<feature type="transmembrane region" description="Helical" evidence="9">
    <location>
        <begin position="288"/>
        <end position="315"/>
    </location>
</feature>
<feature type="transmembrane region" description="Helical" evidence="9">
    <location>
        <begin position="197"/>
        <end position="220"/>
    </location>
</feature>
<dbReference type="PANTHER" id="PTHR21716">
    <property type="entry name" value="TRANSMEMBRANE PROTEIN"/>
    <property type="match status" value="1"/>
</dbReference>
<dbReference type="AlphaFoldDB" id="A0A2G3E5Z6"/>
<proteinExistence type="inferred from homology"/>
<accession>A0A2G3E5Z6</accession>
<feature type="transmembrane region" description="Helical" evidence="9">
    <location>
        <begin position="24"/>
        <end position="43"/>
    </location>
</feature>
<evidence type="ECO:0000256" key="3">
    <source>
        <dbReference type="ARBA" id="ARBA00022448"/>
    </source>
</evidence>
<keyword evidence="3" id="KW-0813">Transport</keyword>
<feature type="region of interest" description="Disordered" evidence="8">
    <location>
        <begin position="453"/>
        <end position="473"/>
    </location>
</feature>
<reference evidence="10 11" key="2">
    <citation type="submission" date="2017-10" db="EMBL/GenBank/DDBJ databases">
        <authorList>
            <person name="Banno H."/>
            <person name="Chua N.-H."/>
        </authorList>
    </citation>
    <scope>NUCLEOTIDE SEQUENCE [LARGE SCALE GENOMIC DNA]</scope>
    <source>
        <strain evidence="10 11">JK623</strain>
    </source>
</reference>
<gene>
    <name evidence="10" type="ORF">CSX02_01710</name>
</gene>
<dbReference type="GO" id="GO:0055085">
    <property type="term" value="P:transmembrane transport"/>
    <property type="evidence" value="ECO:0007669"/>
    <property type="project" value="TreeGrafter"/>
</dbReference>
<dbReference type="InterPro" id="IPR002549">
    <property type="entry name" value="AI-2E-like"/>
</dbReference>
<evidence type="ECO:0000256" key="4">
    <source>
        <dbReference type="ARBA" id="ARBA00022475"/>
    </source>
</evidence>
<keyword evidence="7 9" id="KW-0472">Membrane</keyword>
<feature type="transmembrane region" description="Helical" evidence="9">
    <location>
        <begin position="322"/>
        <end position="341"/>
    </location>
</feature>
<evidence type="ECO:0000256" key="7">
    <source>
        <dbReference type="ARBA" id="ARBA00023136"/>
    </source>
</evidence>
<protein>
    <submittedName>
        <fullName evidence="10">AI-2E family transporter</fullName>
    </submittedName>
</protein>
<name>A0A2G3E5Z6_9FIRM</name>
<feature type="transmembrane region" description="Helical" evidence="9">
    <location>
        <begin position="263"/>
        <end position="282"/>
    </location>
</feature>
<keyword evidence="6 9" id="KW-1133">Transmembrane helix</keyword>
<keyword evidence="11" id="KW-1185">Reference proteome</keyword>
<evidence type="ECO:0000313" key="11">
    <source>
        <dbReference type="Proteomes" id="UP000224563"/>
    </source>
</evidence>
<evidence type="ECO:0000256" key="8">
    <source>
        <dbReference type="SAM" id="MobiDB-lite"/>
    </source>
</evidence>
<evidence type="ECO:0000256" key="9">
    <source>
        <dbReference type="SAM" id="Phobius"/>
    </source>
</evidence>
<dbReference type="RefSeq" id="WP_099385401.1">
    <property type="nucleotide sequence ID" value="NZ_JANSWH010000068.1"/>
</dbReference>
<comment type="subcellular location">
    <subcellularLocation>
        <location evidence="1">Cell membrane</location>
        <topology evidence="1">Multi-pass membrane protein</topology>
    </subcellularLocation>
</comment>
<feature type="compositionally biased region" description="Basic and acidic residues" evidence="8">
    <location>
        <begin position="453"/>
        <end position="464"/>
    </location>
</feature>
<sequence length="473" mass="52971">MDNYSNPLDRKAEKKEAWKEKWRWGFVAIIVVAVSILLFFMVFRFTGFSDFWNRVISALSPIIFGLVIAYLINPIVEFWQKLFLKLFNKMKNERLARNLSRGIAIGLSLTLFVLAIVGLLWAVIPALVQSVSSVANNMPKYVETIVDWIENIKMPDTKWAKNIESTLTSMTTNLEKWLETNLLPQAQTYLTSLTTGVISVAKGIFNFIIGIIVAIYVLSIKDTLKGQSKKIIYAVCRPKHANIVLTTIRKSSDIFGGFISGKIIDSAIIGIICYVGCLLLKIPQPMLIAVIIGVTNIIPVFGPFIGAIPTLFLVVIENPVQALYLLIFIIILQQVDGNIIGPKILGNSTGLSTFWVMFAILIGSGLFGFLGMLLGVPIFGVVYYIIKQLVAYGVRRRHLSDNTVDYINADHVDPDTLEIIPIDPMAKERERQREIEEAKSVLVKKVEEKIAEIRSGDHSESNDESKDDETKDE</sequence>
<feature type="transmembrane region" description="Helical" evidence="9">
    <location>
        <begin position="99"/>
        <end position="124"/>
    </location>
</feature>
<evidence type="ECO:0000256" key="5">
    <source>
        <dbReference type="ARBA" id="ARBA00022692"/>
    </source>
</evidence>
<feature type="transmembrane region" description="Helical" evidence="9">
    <location>
        <begin position="55"/>
        <end position="79"/>
    </location>
</feature>
<comment type="similarity">
    <text evidence="2">Belongs to the autoinducer-2 exporter (AI-2E) (TC 2.A.86) family.</text>
</comment>
<keyword evidence="5 9" id="KW-0812">Transmembrane</keyword>
<comment type="caution">
    <text evidence="10">The sequence shown here is derived from an EMBL/GenBank/DDBJ whole genome shotgun (WGS) entry which is preliminary data.</text>
</comment>
<reference evidence="10 11" key="1">
    <citation type="submission" date="2017-10" db="EMBL/GenBank/DDBJ databases">
        <title>Resolving the taxonomy of Roseburia spp., Eubacterium rectale and Agathobacter spp. through phylogenomic analysis.</title>
        <authorList>
            <person name="Sheridan P.O."/>
            <person name="Walker A.W."/>
            <person name="Duncan S.H."/>
            <person name="Scott K.P."/>
            <person name="Toole P.W.O."/>
            <person name="Luis P."/>
            <person name="Flint H.J."/>
        </authorList>
    </citation>
    <scope>NUCLEOTIDE SEQUENCE [LARGE SCALE GENOMIC DNA]</scope>
    <source>
        <strain evidence="10 11">JK623</strain>
    </source>
</reference>
<dbReference type="GO" id="GO:0005886">
    <property type="term" value="C:plasma membrane"/>
    <property type="evidence" value="ECO:0007669"/>
    <property type="project" value="UniProtKB-SubCell"/>
</dbReference>
<dbReference type="Pfam" id="PF01594">
    <property type="entry name" value="AI-2E_transport"/>
    <property type="match status" value="1"/>
</dbReference>
<evidence type="ECO:0000256" key="1">
    <source>
        <dbReference type="ARBA" id="ARBA00004651"/>
    </source>
</evidence>
<feature type="transmembrane region" description="Helical" evidence="9">
    <location>
        <begin position="353"/>
        <end position="386"/>
    </location>
</feature>
<dbReference type="EMBL" id="PDYG01000004">
    <property type="protein sequence ID" value="PHU38689.1"/>
    <property type="molecule type" value="Genomic_DNA"/>
</dbReference>
<organism evidence="10 11">
    <name type="scientific">Agathobacter ruminis</name>
    <dbReference type="NCBI Taxonomy" id="1712665"/>
    <lineage>
        <taxon>Bacteria</taxon>
        <taxon>Bacillati</taxon>
        <taxon>Bacillota</taxon>
        <taxon>Clostridia</taxon>
        <taxon>Lachnospirales</taxon>
        <taxon>Lachnospiraceae</taxon>
        <taxon>Agathobacter</taxon>
    </lineage>
</organism>
<evidence type="ECO:0000313" key="10">
    <source>
        <dbReference type="EMBL" id="PHU38689.1"/>
    </source>
</evidence>